<protein>
    <submittedName>
        <fullName evidence="10">Branched chain alpha-keto acid dehydrogenase E1, beta subunit</fullName>
    </submittedName>
</protein>
<dbReference type="InterPro" id="IPR056550">
    <property type="entry name" value="NOL10_2nd"/>
</dbReference>
<keyword evidence="5" id="KW-0539">Nucleus</keyword>
<feature type="domain" description="Nucleolar protein 10-like N-terminal" evidence="9">
    <location>
        <begin position="171"/>
        <end position="480"/>
    </location>
</feature>
<feature type="region of interest" description="Disordered" evidence="6">
    <location>
        <begin position="16"/>
        <end position="50"/>
    </location>
</feature>
<feature type="domain" description="Nucleolar protein 10-like N-terminal" evidence="9">
    <location>
        <begin position="45"/>
        <end position="114"/>
    </location>
</feature>
<dbReference type="GO" id="GO:0030686">
    <property type="term" value="C:90S preribosome"/>
    <property type="evidence" value="ECO:0007669"/>
    <property type="project" value="TreeGrafter"/>
</dbReference>
<reference evidence="11" key="1">
    <citation type="journal article" date="2013" name="Genome Announc.">
        <title>Genome sequence of the basidiomycetous yeast Pseudozyma antarctica T-34, a producer of the glycolipid biosurfactants mannosylerythritol lipids.</title>
        <authorList>
            <person name="Morita T."/>
            <person name="Koike H."/>
            <person name="Koyama Y."/>
            <person name="Hagiwara H."/>
            <person name="Ito E."/>
            <person name="Fukuoka T."/>
            <person name="Imura T."/>
            <person name="Machida M."/>
            <person name="Kitamoto D."/>
        </authorList>
    </citation>
    <scope>NUCLEOTIDE SEQUENCE [LARGE SCALE GENOMIC DNA]</scope>
    <source>
        <strain evidence="11">T-34</strain>
    </source>
</reference>
<evidence type="ECO:0000256" key="4">
    <source>
        <dbReference type="ARBA" id="ARBA00022737"/>
    </source>
</evidence>
<accession>M9M7Q0</accession>
<feature type="compositionally biased region" description="Low complexity" evidence="6">
    <location>
        <begin position="20"/>
        <end position="32"/>
    </location>
</feature>
<dbReference type="AlphaFoldDB" id="M9M7Q0"/>
<feature type="region of interest" description="Disordered" evidence="6">
    <location>
        <begin position="606"/>
        <end position="626"/>
    </location>
</feature>
<dbReference type="STRING" id="1151754.M9M7Q0"/>
<comment type="subcellular location">
    <subcellularLocation>
        <location evidence="1">Nucleus</location>
        <location evidence="1">Nucleolus</location>
    </subcellularLocation>
</comment>
<evidence type="ECO:0000256" key="5">
    <source>
        <dbReference type="ARBA" id="ARBA00023242"/>
    </source>
</evidence>
<dbReference type="PANTHER" id="PTHR14927">
    <property type="entry name" value="NUCLEOLAR PROTEIN 10"/>
    <property type="match status" value="1"/>
</dbReference>
<proteinExistence type="inferred from homology"/>
<evidence type="ECO:0000313" key="10">
    <source>
        <dbReference type="EMBL" id="GAC77180.1"/>
    </source>
</evidence>
<dbReference type="InterPro" id="IPR036322">
    <property type="entry name" value="WD40_repeat_dom_sf"/>
</dbReference>
<dbReference type="Pfam" id="PF23098">
    <property type="entry name" value="Beta-prop_NOL10_N"/>
    <property type="match status" value="2"/>
</dbReference>
<feature type="domain" description="Nucleolar protein 10-like second" evidence="8">
    <location>
        <begin position="493"/>
        <end position="540"/>
    </location>
</feature>
<keyword evidence="4" id="KW-0677">Repeat</keyword>
<feature type="compositionally biased region" description="Acidic residues" evidence="6">
    <location>
        <begin position="612"/>
        <end position="621"/>
    </location>
</feature>
<evidence type="ECO:0000256" key="6">
    <source>
        <dbReference type="SAM" id="MobiDB-lite"/>
    </source>
</evidence>
<comment type="similarity">
    <text evidence="2">Belongs to the WD repeat NOL10/ENP2 family.</text>
</comment>
<dbReference type="InterPro" id="IPR015943">
    <property type="entry name" value="WD40/YVTN_repeat-like_dom_sf"/>
</dbReference>
<dbReference type="EMBL" id="DF196791">
    <property type="protein sequence ID" value="GAC77180.1"/>
    <property type="molecule type" value="Genomic_DNA"/>
</dbReference>
<evidence type="ECO:0000259" key="8">
    <source>
        <dbReference type="Pfam" id="PF23097"/>
    </source>
</evidence>
<evidence type="ECO:0000259" key="9">
    <source>
        <dbReference type="Pfam" id="PF23098"/>
    </source>
</evidence>
<dbReference type="SUPFAM" id="SSF50978">
    <property type="entry name" value="WD40 repeat-like"/>
    <property type="match status" value="1"/>
</dbReference>
<organism evidence="10 11">
    <name type="scientific">Pseudozyma antarctica (strain T-34)</name>
    <name type="common">Yeast</name>
    <name type="synonym">Candida antarctica</name>
    <dbReference type="NCBI Taxonomy" id="1151754"/>
    <lineage>
        <taxon>Eukaryota</taxon>
        <taxon>Fungi</taxon>
        <taxon>Dikarya</taxon>
        <taxon>Basidiomycota</taxon>
        <taxon>Ustilaginomycotina</taxon>
        <taxon>Ustilaginomycetes</taxon>
        <taxon>Ustilaginales</taxon>
        <taxon>Ustilaginaceae</taxon>
        <taxon>Moesziomyces</taxon>
    </lineage>
</organism>
<dbReference type="Pfam" id="PF08159">
    <property type="entry name" value="NUC153"/>
    <property type="match status" value="1"/>
</dbReference>
<keyword evidence="3" id="KW-0853">WD repeat</keyword>
<evidence type="ECO:0000256" key="1">
    <source>
        <dbReference type="ARBA" id="ARBA00004604"/>
    </source>
</evidence>
<dbReference type="InterPro" id="IPR056551">
    <property type="entry name" value="Beta-prop_NOL10_N"/>
</dbReference>
<sequence length="888" mass="95664">MPAAVEPARVYTVSGGGAASAGAAGTSFNSSSLPDLLRRSGSSNKRKKRKTALKDEEILSRIELIQDFEFPEASNRIAATRDGQSIVATGTYKPQIRVWDCEQLSLKFERHTDAENVDFLVSFAPVHLGPDIPYDDPTIKYNLIYISCRGMRGLALVFRRDFLASLLQQMLSDDWTKSLHLQTDRTVQLQAQGGAHARVRIPKFGRALGYHFPSADAVVAAAGREVYRLNLDQGRFLAPFVLGGGDLGEPAGCNAIDVNPAHGLLCFGTEGTGVVEMWDSRMRKRAGVLSVATETVLDAALLVARRNLPGVLDDADDMAATKEALASLSVTALAGAEDGLNLAVGTNTGHVLLYDLRMDRPYQTKDQGFGLPIKKLMWPGDKAAANTGGSGPRTRSEAEGKVLSADAKVIKIWDKDSGDNLVSVTPPSAATDINDVAHYPGTGLLMAAVEGTQMAAWYVPALGPAPRWCSYIDTLTDEMDGVDTGGAGAGKGVYEDFKFVDRAELERLSMSHLIGTQLLRPYMHGYFVSLALYERARLLNNPTAYADARERAIKAKLEKQAESRIRAIKNPKLDAGVRVNKELAEKVARDAQAAAKKQAKRDAKAAAAAAEGDAETPEVDGEAAKSLDKPGAANLLSDSRFTQLFQDPDFQIDTSSREFAMLNPSTALKTARDGPRKLTAVEDEENESDRESVDPDMESDASSSDDDNNDGQGGDSGDSSDEGDLGQYDPRARDASGKRPKNLNQAPDVRARQRGARTGARLVDDDDDGSGRAGGKKRSFEERLKASGPRQARRPRAADFMDDGQAPAGAREFTWTPSSGRRDPEERKKSGGSKKAAGEETFGFGLSKGAGASEGKGVEALSDEARFGRQKRRHPNRSASKNVIMRRT</sequence>
<feature type="region of interest" description="Disordered" evidence="6">
    <location>
        <begin position="663"/>
        <end position="888"/>
    </location>
</feature>
<dbReference type="InterPro" id="IPR012580">
    <property type="entry name" value="NUC153"/>
</dbReference>
<dbReference type="Gene3D" id="2.130.10.10">
    <property type="entry name" value="YVTN repeat-like/Quinoprotein amine dehydrogenase"/>
    <property type="match status" value="1"/>
</dbReference>
<feature type="compositionally biased region" description="Basic and acidic residues" evidence="6">
    <location>
        <begin position="670"/>
        <end position="680"/>
    </location>
</feature>
<name>M9M7Q0_PSEA3</name>
<evidence type="ECO:0000259" key="7">
    <source>
        <dbReference type="Pfam" id="PF08159"/>
    </source>
</evidence>
<dbReference type="PANTHER" id="PTHR14927:SF0">
    <property type="entry name" value="NUCLEOLAR PROTEIN 10"/>
    <property type="match status" value="1"/>
</dbReference>
<dbReference type="Pfam" id="PF23097">
    <property type="entry name" value="NOL10_2nd"/>
    <property type="match status" value="1"/>
</dbReference>
<gene>
    <name evidence="10" type="ORF">PANT_25d00016</name>
</gene>
<dbReference type="OrthoDB" id="273340at2759"/>
<evidence type="ECO:0000313" key="11">
    <source>
        <dbReference type="Proteomes" id="UP000011976"/>
    </source>
</evidence>
<evidence type="ECO:0000256" key="2">
    <source>
        <dbReference type="ARBA" id="ARBA00005264"/>
    </source>
</evidence>
<evidence type="ECO:0000256" key="3">
    <source>
        <dbReference type="ARBA" id="ARBA00022574"/>
    </source>
</evidence>
<dbReference type="GO" id="GO:0000462">
    <property type="term" value="P:maturation of SSU-rRNA from tricistronic rRNA transcript (SSU-rRNA, 5.8S rRNA, LSU-rRNA)"/>
    <property type="evidence" value="ECO:0007669"/>
    <property type="project" value="TreeGrafter"/>
</dbReference>
<feature type="compositionally biased region" description="Acidic residues" evidence="6">
    <location>
        <begin position="681"/>
        <end position="709"/>
    </location>
</feature>
<feature type="compositionally biased region" description="Basic and acidic residues" evidence="6">
    <location>
        <begin position="820"/>
        <end position="829"/>
    </location>
</feature>
<dbReference type="Proteomes" id="UP000011976">
    <property type="component" value="Unassembled WGS sequence"/>
</dbReference>
<feature type="domain" description="NUC153" evidence="7">
    <location>
        <begin position="638"/>
        <end position="666"/>
    </location>
</feature>
<dbReference type="InterPro" id="IPR040382">
    <property type="entry name" value="NOL10/Enp2"/>
</dbReference>
<dbReference type="GO" id="GO:0032040">
    <property type="term" value="C:small-subunit processome"/>
    <property type="evidence" value="ECO:0007669"/>
    <property type="project" value="TreeGrafter"/>
</dbReference>